<dbReference type="RefSeq" id="WP_106058899.1">
    <property type="nucleotide sequence ID" value="NZ_PVXQ01000006.1"/>
</dbReference>
<keyword evidence="1" id="KW-1133">Transmembrane helix</keyword>
<feature type="transmembrane region" description="Helical" evidence="1">
    <location>
        <begin position="190"/>
        <end position="209"/>
    </location>
</feature>
<keyword evidence="1" id="KW-0812">Transmembrane</keyword>
<evidence type="ECO:0000256" key="1">
    <source>
        <dbReference type="SAM" id="Phobius"/>
    </source>
</evidence>
<gene>
    <name evidence="2" type="ORF">CLVI_08700</name>
</gene>
<dbReference type="PANTHER" id="PTHR36832:SF1">
    <property type="entry name" value="SLR1174 PROTEIN"/>
    <property type="match status" value="1"/>
</dbReference>
<dbReference type="Pfam" id="PF06182">
    <property type="entry name" value="ABC2_membrane_6"/>
    <property type="match status" value="1"/>
</dbReference>
<keyword evidence="1" id="KW-0472">Membrane</keyword>
<keyword evidence="3" id="KW-1185">Reference proteome</keyword>
<feature type="transmembrane region" description="Helical" evidence="1">
    <location>
        <begin position="238"/>
        <end position="260"/>
    </location>
</feature>
<dbReference type="AlphaFoldDB" id="A0A2T0BIA3"/>
<dbReference type="InterPro" id="IPR010390">
    <property type="entry name" value="ABC-2_transporter-like"/>
</dbReference>
<evidence type="ECO:0000313" key="3">
    <source>
        <dbReference type="Proteomes" id="UP000239471"/>
    </source>
</evidence>
<dbReference type="OrthoDB" id="8582979at2"/>
<feature type="transmembrane region" description="Helical" evidence="1">
    <location>
        <begin position="28"/>
        <end position="46"/>
    </location>
</feature>
<dbReference type="Proteomes" id="UP000239471">
    <property type="component" value="Unassembled WGS sequence"/>
</dbReference>
<name>A0A2T0BIA3_9CLOT</name>
<organism evidence="2 3">
    <name type="scientific">Clostridium vincentii</name>
    <dbReference type="NCBI Taxonomy" id="52704"/>
    <lineage>
        <taxon>Bacteria</taxon>
        <taxon>Bacillati</taxon>
        <taxon>Bacillota</taxon>
        <taxon>Clostridia</taxon>
        <taxon>Eubacteriales</taxon>
        <taxon>Clostridiaceae</taxon>
        <taxon>Clostridium</taxon>
    </lineage>
</organism>
<feature type="transmembrane region" description="Helical" evidence="1">
    <location>
        <begin position="66"/>
        <end position="84"/>
    </location>
</feature>
<proteinExistence type="predicted"/>
<feature type="transmembrane region" description="Helical" evidence="1">
    <location>
        <begin position="145"/>
        <end position="169"/>
    </location>
</feature>
<dbReference type="EMBL" id="PVXQ01000006">
    <property type="protein sequence ID" value="PRR83620.1"/>
    <property type="molecule type" value="Genomic_DNA"/>
</dbReference>
<evidence type="ECO:0000313" key="2">
    <source>
        <dbReference type="EMBL" id="PRR83620.1"/>
    </source>
</evidence>
<comment type="caution">
    <text evidence="2">The sequence shown here is derived from an EMBL/GenBank/DDBJ whole genome shotgun (WGS) entry which is preliminary data.</text>
</comment>
<reference evidence="2 3" key="1">
    <citation type="submission" date="2018-03" db="EMBL/GenBank/DDBJ databases">
        <title>Genome sequence of Clostridium vincentii DSM 10228.</title>
        <authorList>
            <person name="Poehlein A."/>
            <person name="Daniel R."/>
        </authorList>
    </citation>
    <scope>NUCLEOTIDE SEQUENCE [LARGE SCALE GENOMIC DNA]</scope>
    <source>
        <strain evidence="2 3">DSM 10228</strain>
    </source>
</reference>
<protein>
    <submittedName>
        <fullName evidence="2">ABC-2 family transporter protein</fullName>
    </submittedName>
</protein>
<sequence>MNYVKNLKTYLPFATNTFQRLISYKANVLIFIFGESLMLAVTYYLWKAIYGSSTGASIHGFSFNEMIIYLFISFLTNLMISVDIGSDISREVKDGSIAINLIRPISYEKRMLFQGLGTIFYNFIFIFIGTFLITTTMFYRFFGYISIVNILFYFISMILGILLNFYFNYIFGLLSFKITNMWGLSQITQAIVQLLSGIMIPIVFFPVWAQPLFKFLPFSSMIYTPTMIYLGKLNDFEILKALTVQGIWIIILILIAKIMWKKLIKTLTILGG</sequence>
<feature type="transmembrane region" description="Helical" evidence="1">
    <location>
        <begin position="119"/>
        <end position="139"/>
    </location>
</feature>
<dbReference type="PANTHER" id="PTHR36832">
    <property type="entry name" value="SLR1174 PROTEIN-RELATED"/>
    <property type="match status" value="1"/>
</dbReference>
<accession>A0A2T0BIA3</accession>